<dbReference type="SUPFAM" id="SSF55797">
    <property type="entry name" value="PR-1-like"/>
    <property type="match status" value="1"/>
</dbReference>
<name>A0A6A4JL64_APOLU</name>
<feature type="compositionally biased region" description="Low complexity" evidence="1">
    <location>
        <begin position="22"/>
        <end position="46"/>
    </location>
</feature>
<dbReference type="GO" id="GO:0005576">
    <property type="term" value="C:extracellular region"/>
    <property type="evidence" value="ECO:0007669"/>
    <property type="project" value="UniProtKB-SubCell"/>
</dbReference>
<keyword evidence="5" id="KW-1185">Reference proteome</keyword>
<proteinExistence type="predicted"/>
<reference evidence="4" key="1">
    <citation type="journal article" date="2021" name="Mol. Ecol. Resour.">
        <title>Apolygus lucorum genome provides insights into omnivorousness and mesophyll feeding.</title>
        <authorList>
            <person name="Liu Y."/>
            <person name="Liu H."/>
            <person name="Wang H."/>
            <person name="Huang T."/>
            <person name="Liu B."/>
            <person name="Yang B."/>
            <person name="Yin L."/>
            <person name="Li B."/>
            <person name="Zhang Y."/>
            <person name="Zhang S."/>
            <person name="Jiang F."/>
            <person name="Zhang X."/>
            <person name="Ren Y."/>
            <person name="Wang B."/>
            <person name="Wang S."/>
            <person name="Lu Y."/>
            <person name="Wu K."/>
            <person name="Fan W."/>
            <person name="Wang G."/>
        </authorList>
    </citation>
    <scope>NUCLEOTIDE SEQUENCE</scope>
    <source>
        <strain evidence="4">12Hb</strain>
    </source>
</reference>
<evidence type="ECO:0000313" key="4">
    <source>
        <dbReference type="EMBL" id="KAF6202862.1"/>
    </source>
</evidence>
<feature type="region of interest" description="Disordered" evidence="1">
    <location>
        <begin position="22"/>
        <end position="62"/>
    </location>
</feature>
<keyword evidence="2" id="KW-0732">Signal</keyword>
<feature type="domain" description="SCP" evidence="3">
    <location>
        <begin position="102"/>
        <end position="211"/>
    </location>
</feature>
<dbReference type="Pfam" id="PF00188">
    <property type="entry name" value="CAP"/>
    <property type="match status" value="1"/>
</dbReference>
<evidence type="ECO:0000256" key="2">
    <source>
        <dbReference type="SAM" id="SignalP"/>
    </source>
</evidence>
<dbReference type="InterPro" id="IPR035940">
    <property type="entry name" value="CAP_sf"/>
</dbReference>
<feature type="signal peptide" evidence="2">
    <location>
        <begin position="1"/>
        <end position="20"/>
    </location>
</feature>
<dbReference type="InterPro" id="IPR014044">
    <property type="entry name" value="CAP_dom"/>
</dbReference>
<accession>A0A6A4JL64</accession>
<dbReference type="CDD" id="cd05380">
    <property type="entry name" value="CAP_euk"/>
    <property type="match status" value="1"/>
</dbReference>
<evidence type="ECO:0000313" key="5">
    <source>
        <dbReference type="Proteomes" id="UP000466442"/>
    </source>
</evidence>
<dbReference type="Proteomes" id="UP000466442">
    <property type="component" value="Unassembled WGS sequence"/>
</dbReference>
<protein>
    <recommendedName>
        <fullName evidence="3">SCP domain-containing protein</fullName>
    </recommendedName>
</protein>
<feature type="chain" id="PRO_5043669159" description="SCP domain-containing protein" evidence="2">
    <location>
        <begin position="21"/>
        <end position="311"/>
    </location>
</feature>
<evidence type="ECO:0000259" key="3">
    <source>
        <dbReference type="Pfam" id="PF00188"/>
    </source>
</evidence>
<evidence type="ECO:0000256" key="1">
    <source>
        <dbReference type="SAM" id="MobiDB-lite"/>
    </source>
</evidence>
<comment type="caution">
    <text evidence="4">The sequence shown here is derived from an EMBL/GenBank/DDBJ whole genome shotgun (WGS) entry which is preliminary data.</text>
</comment>
<sequence>MWRELLLILFLAIILRIGTPQDSTTQNSTTSNGNVTTDTTDNATTENRTEPPPNPRCLQPTDRKEGFFPDFYIKPVLMDIFTYMRRILPLGATPKKNVACILPRLKWNKQYEFVALSKAMKCPTPDTGPHKLFYNQTENYGEFIYFGTPNSTEAFVSNDSDWTADIDAMSKSEWESTTKKYRKGAWDPGFQIIWSNTTSVGCALVQYNNSDLADLSRIFKTNVSGPMILNTLVCLFSPIGCVEGEIPFVCKPIPTVGPLPPFISPRTLYPPTVKPFSSAKKLGVDKGFNFGTLSIAYILIRNLPPILRLQS</sequence>
<dbReference type="OrthoDB" id="414826at2759"/>
<dbReference type="Gene3D" id="3.40.33.10">
    <property type="entry name" value="CAP"/>
    <property type="match status" value="1"/>
</dbReference>
<gene>
    <name evidence="4" type="ORF">GE061_003267</name>
</gene>
<dbReference type="EMBL" id="WIXP02000011">
    <property type="protein sequence ID" value="KAF6202862.1"/>
    <property type="molecule type" value="Genomic_DNA"/>
</dbReference>
<dbReference type="AlphaFoldDB" id="A0A6A4JL64"/>
<organism evidence="4 5">
    <name type="scientific">Apolygus lucorum</name>
    <name type="common">Small green plant bug</name>
    <name type="synonym">Lygocoris lucorum</name>
    <dbReference type="NCBI Taxonomy" id="248454"/>
    <lineage>
        <taxon>Eukaryota</taxon>
        <taxon>Metazoa</taxon>
        <taxon>Ecdysozoa</taxon>
        <taxon>Arthropoda</taxon>
        <taxon>Hexapoda</taxon>
        <taxon>Insecta</taxon>
        <taxon>Pterygota</taxon>
        <taxon>Neoptera</taxon>
        <taxon>Paraneoptera</taxon>
        <taxon>Hemiptera</taxon>
        <taxon>Heteroptera</taxon>
        <taxon>Panheteroptera</taxon>
        <taxon>Cimicomorpha</taxon>
        <taxon>Miridae</taxon>
        <taxon>Mirini</taxon>
        <taxon>Apolygus</taxon>
    </lineage>
</organism>